<dbReference type="PANTHER" id="PTHR19446">
    <property type="entry name" value="REVERSE TRANSCRIPTASES"/>
    <property type="match status" value="1"/>
</dbReference>
<organism evidence="2 3">
    <name type="scientific">Loxostege sticticalis</name>
    <name type="common">Beet webworm moth</name>
    <dbReference type="NCBI Taxonomy" id="481309"/>
    <lineage>
        <taxon>Eukaryota</taxon>
        <taxon>Metazoa</taxon>
        <taxon>Ecdysozoa</taxon>
        <taxon>Arthropoda</taxon>
        <taxon>Hexapoda</taxon>
        <taxon>Insecta</taxon>
        <taxon>Pterygota</taxon>
        <taxon>Neoptera</taxon>
        <taxon>Endopterygota</taxon>
        <taxon>Lepidoptera</taxon>
        <taxon>Glossata</taxon>
        <taxon>Ditrysia</taxon>
        <taxon>Pyraloidea</taxon>
        <taxon>Crambidae</taxon>
        <taxon>Pyraustinae</taxon>
        <taxon>Loxostege</taxon>
    </lineage>
</organism>
<feature type="domain" description="Reverse transcriptase" evidence="1">
    <location>
        <begin position="523"/>
        <end position="796"/>
    </location>
</feature>
<dbReference type="Pfam" id="PF00078">
    <property type="entry name" value="RVT_1"/>
    <property type="match status" value="1"/>
</dbReference>
<evidence type="ECO:0000313" key="3">
    <source>
        <dbReference type="Proteomes" id="UP001549921"/>
    </source>
</evidence>
<dbReference type="Gene3D" id="3.60.10.10">
    <property type="entry name" value="Endonuclease/exonuclease/phosphatase"/>
    <property type="match status" value="1"/>
</dbReference>
<dbReference type="Pfam" id="PF03372">
    <property type="entry name" value="Exo_endo_phos"/>
    <property type="match status" value="1"/>
</dbReference>
<dbReference type="InterPro" id="IPR043502">
    <property type="entry name" value="DNA/RNA_pol_sf"/>
</dbReference>
<dbReference type="Proteomes" id="UP001549921">
    <property type="component" value="Unassembled WGS sequence"/>
</dbReference>
<dbReference type="AlphaFoldDB" id="A0ABD0TLS3"/>
<dbReference type="SUPFAM" id="SSF56219">
    <property type="entry name" value="DNase I-like"/>
    <property type="match status" value="1"/>
</dbReference>
<protein>
    <recommendedName>
        <fullName evidence="1">Reverse transcriptase domain-containing protein</fullName>
    </recommendedName>
</protein>
<sequence>MFSKNENKTEYSKLISFNCKNFKTSVEDIRELCKISNIVCLQETWLLSHDIPLLGTVSNEFDYTGKSAVDTSAGILRGRPYGGVAILWRKGMFDSVSIIECQSKRLVAIKGTVGDRAILVFSVYMPTKSYENLPIFTEVLSEISAVETSSNVESVFVLGDFNAHPYELFYTELSSFCSDRSWKCADVEMLKADTYTYTDLHHGSRSWLDHCVVSISAWLTIINVGVMEDMFVSDHLPIYLECNLDIVRPRRTTLDVQRSTVIWGERNESQINAYRELCHNGLRQIDFPPELAECSHGLCDVTSHRLILDDFYEQIVNKLKEASSKTKIMTSTNDRPRRNRTLCGWNKNVGDAHREARLRFKIWVLHNKPSSGAIYEQMNDSRKIFKSRLKWCINHQEQIRMDKIAKLRAEKKFSKFWKSTGKLDVRPGLPVSVDGESDPGRLANLFKKHFKVPSALGPSTGLPGTRPVVRGDAQMLMFTASQVRNVIKRMSRGKSPGHDGLSIEHLKNAGVHLPRVLSLFFNMCIRHSYLPSDLMKTIIVPIVKNRTGDISDRGNYRPISLATTVAKVLDSLLDSCLDKFLNLHDAQFGFRPGLSTESAILSLKHTVQYYTNRKTPVYACFLDLSKAFDLVSYDVLWRKMESRGIPAEILNIFRYWYANQLNFVKWSNKLSEAYRLECGVRQGGLSSPKLFNLYVNELIVELSNMRVGCKVGGVSVNNISYADDMVLLSPTARAIGEMLNVCENYAMTHGLVYNVKKSEYMFFKVAGKSPESIPPIYLSGVKLNRVFQFKYLGHILTDDLKDDLDVERERRALAVRGNMLARRFARCSDQVEITLFKAYCQGLYTGALWISCAKKSLNTLRIQYNNIFRMMMRLPRYCSASEMFAQRQTDGFQAIVRKKVASLVRRVRESGNSILRIVADDIHAPILRHFMRTMNEIGSGSHGVPLRYMTQ</sequence>
<dbReference type="SUPFAM" id="SSF56672">
    <property type="entry name" value="DNA/RNA polymerases"/>
    <property type="match status" value="1"/>
</dbReference>
<reference evidence="2 3" key="1">
    <citation type="submission" date="2024-06" db="EMBL/GenBank/DDBJ databases">
        <title>A chromosome-level genome assembly of beet webworm, Loxostege sticticalis.</title>
        <authorList>
            <person name="Zhang Y."/>
        </authorList>
    </citation>
    <scope>NUCLEOTIDE SEQUENCE [LARGE SCALE GENOMIC DNA]</scope>
    <source>
        <strain evidence="2">AQ028</strain>
        <tissue evidence="2">Male pupae</tissue>
    </source>
</reference>
<dbReference type="EMBL" id="JBEDNZ010000003">
    <property type="protein sequence ID" value="KAL0850303.1"/>
    <property type="molecule type" value="Genomic_DNA"/>
</dbReference>
<name>A0ABD0TLS3_LOXSC</name>
<dbReference type="InterPro" id="IPR000477">
    <property type="entry name" value="RT_dom"/>
</dbReference>
<comment type="caution">
    <text evidence="2">The sequence shown here is derived from an EMBL/GenBank/DDBJ whole genome shotgun (WGS) entry which is preliminary data.</text>
</comment>
<proteinExistence type="predicted"/>
<evidence type="ECO:0000259" key="1">
    <source>
        <dbReference type="PROSITE" id="PS50878"/>
    </source>
</evidence>
<dbReference type="PROSITE" id="PS50878">
    <property type="entry name" value="RT_POL"/>
    <property type="match status" value="1"/>
</dbReference>
<dbReference type="CDD" id="cd01650">
    <property type="entry name" value="RT_nLTR_like"/>
    <property type="match status" value="1"/>
</dbReference>
<dbReference type="GO" id="GO:0071897">
    <property type="term" value="P:DNA biosynthetic process"/>
    <property type="evidence" value="ECO:0007669"/>
    <property type="project" value="UniProtKB-ARBA"/>
</dbReference>
<gene>
    <name evidence="2" type="ORF">ABMA28_012139</name>
</gene>
<dbReference type="InterPro" id="IPR036691">
    <property type="entry name" value="Endo/exonu/phosph_ase_sf"/>
</dbReference>
<accession>A0ABD0TLS3</accession>
<evidence type="ECO:0000313" key="2">
    <source>
        <dbReference type="EMBL" id="KAL0850303.1"/>
    </source>
</evidence>
<dbReference type="InterPro" id="IPR005135">
    <property type="entry name" value="Endo/exonuclease/phosphatase"/>
</dbReference>